<geneLocation type="mitochondrion" evidence="1"/>
<protein>
    <submittedName>
        <fullName evidence="1">Uncharacterized protein</fullName>
    </submittedName>
</protein>
<comment type="caution">
    <text evidence="1">The sequence shown here is derived from an EMBL/GenBank/DDBJ whole genome shotgun (WGS) entry which is preliminary data.</text>
</comment>
<accession>A0A101LZL7</accession>
<proteinExistence type="predicted"/>
<sequence length="37" mass="4193">MPMVFHLGGKQALLLSPLMGFNLHLDQLRLELDLEAM</sequence>
<organism evidence="1">
    <name type="scientific">Picea glauca</name>
    <name type="common">White spruce</name>
    <name type="synonym">Pinus glauca</name>
    <dbReference type="NCBI Taxonomy" id="3330"/>
    <lineage>
        <taxon>Eukaryota</taxon>
        <taxon>Viridiplantae</taxon>
        <taxon>Streptophyta</taxon>
        <taxon>Embryophyta</taxon>
        <taxon>Tracheophyta</taxon>
        <taxon>Spermatophyta</taxon>
        <taxon>Pinopsida</taxon>
        <taxon>Pinidae</taxon>
        <taxon>Conifers I</taxon>
        <taxon>Pinales</taxon>
        <taxon>Pinaceae</taxon>
        <taxon>Picea</taxon>
    </lineage>
</organism>
<name>A0A101LZL7_PICGL</name>
<reference evidence="1" key="1">
    <citation type="journal article" date="2015" name="Genome Biol. Evol.">
        <title>Organellar Genomes of White Spruce (Picea glauca): Assembly and Annotation.</title>
        <authorList>
            <person name="Jackman S.D."/>
            <person name="Warren R.L."/>
            <person name="Gibb E.A."/>
            <person name="Vandervalk B.P."/>
            <person name="Mohamadi H."/>
            <person name="Chu J."/>
            <person name="Raymond A."/>
            <person name="Pleasance S."/>
            <person name="Coope R."/>
            <person name="Wildung M.R."/>
            <person name="Ritland C.E."/>
            <person name="Bousquet J."/>
            <person name="Jones S.J."/>
            <person name="Bohlmann J."/>
            <person name="Birol I."/>
        </authorList>
    </citation>
    <scope>NUCLEOTIDE SEQUENCE [LARGE SCALE GENOMIC DNA]</scope>
    <source>
        <tissue evidence="1">Flushing bud</tissue>
    </source>
</reference>
<keyword evidence="1" id="KW-0496">Mitochondrion</keyword>
<evidence type="ECO:0000313" key="1">
    <source>
        <dbReference type="EMBL" id="KUM48265.1"/>
    </source>
</evidence>
<dbReference type="AlphaFoldDB" id="A0A101LZL7"/>
<dbReference type="EMBL" id="LKAM01000006">
    <property type="protein sequence ID" value="KUM48265.1"/>
    <property type="molecule type" value="Genomic_DNA"/>
</dbReference>
<gene>
    <name evidence="1" type="ORF">ABT39_MTgene5265</name>
</gene>